<evidence type="ECO:0000256" key="2">
    <source>
        <dbReference type="RuleBase" id="RU000461"/>
    </source>
</evidence>
<dbReference type="PANTHER" id="PTHR46696:SF1">
    <property type="entry name" value="CYTOCHROME P450 YJIB-RELATED"/>
    <property type="match status" value="1"/>
</dbReference>
<keyword evidence="2" id="KW-0560">Oxidoreductase</keyword>
<protein>
    <submittedName>
        <fullName evidence="3">Cytochrome P450</fullName>
    </submittedName>
</protein>
<evidence type="ECO:0000313" key="3">
    <source>
        <dbReference type="EMBL" id="TDD58420.1"/>
    </source>
</evidence>
<dbReference type="SUPFAM" id="SSF48264">
    <property type="entry name" value="Cytochrome P450"/>
    <property type="match status" value="1"/>
</dbReference>
<keyword evidence="2" id="KW-0503">Monooxygenase</keyword>
<name>A0A4R4ZJU9_9ACTN</name>
<dbReference type="OrthoDB" id="4557982at2"/>
<evidence type="ECO:0000256" key="1">
    <source>
        <dbReference type="ARBA" id="ARBA00010617"/>
    </source>
</evidence>
<dbReference type="GO" id="GO:0020037">
    <property type="term" value="F:heme binding"/>
    <property type="evidence" value="ECO:0007669"/>
    <property type="project" value="InterPro"/>
</dbReference>
<organism evidence="3 4">
    <name type="scientific">Actinomadura darangshiensis</name>
    <dbReference type="NCBI Taxonomy" id="705336"/>
    <lineage>
        <taxon>Bacteria</taxon>
        <taxon>Bacillati</taxon>
        <taxon>Actinomycetota</taxon>
        <taxon>Actinomycetes</taxon>
        <taxon>Streptosporangiales</taxon>
        <taxon>Thermomonosporaceae</taxon>
        <taxon>Actinomadura</taxon>
    </lineage>
</organism>
<feature type="non-terminal residue" evidence="3">
    <location>
        <position position="1"/>
    </location>
</feature>
<keyword evidence="2" id="KW-0408">Iron</keyword>
<dbReference type="PROSITE" id="PS00086">
    <property type="entry name" value="CYTOCHROME_P450"/>
    <property type="match status" value="1"/>
</dbReference>
<dbReference type="GO" id="GO:0005506">
    <property type="term" value="F:iron ion binding"/>
    <property type="evidence" value="ECO:0007669"/>
    <property type="project" value="InterPro"/>
</dbReference>
<dbReference type="InterPro" id="IPR002397">
    <property type="entry name" value="Cyt_P450_B"/>
</dbReference>
<keyword evidence="2" id="KW-0479">Metal-binding</keyword>
<reference evidence="3 4" key="1">
    <citation type="submission" date="2019-03" db="EMBL/GenBank/DDBJ databases">
        <title>Draft genome sequences of novel Actinobacteria.</title>
        <authorList>
            <person name="Sahin N."/>
            <person name="Ay H."/>
            <person name="Saygin H."/>
        </authorList>
    </citation>
    <scope>NUCLEOTIDE SEQUENCE [LARGE SCALE GENOMIC DNA]</scope>
    <source>
        <strain evidence="3 4">DSM 45941</strain>
    </source>
</reference>
<dbReference type="PANTHER" id="PTHR46696">
    <property type="entry name" value="P450, PUTATIVE (EUROFUNG)-RELATED"/>
    <property type="match status" value="1"/>
</dbReference>
<evidence type="ECO:0000313" key="4">
    <source>
        <dbReference type="Proteomes" id="UP000295578"/>
    </source>
</evidence>
<dbReference type="AlphaFoldDB" id="A0A4R4ZJU9"/>
<dbReference type="PRINTS" id="PR00359">
    <property type="entry name" value="BP450"/>
</dbReference>
<gene>
    <name evidence="3" type="ORF">E1293_46995</name>
</gene>
<dbReference type="Proteomes" id="UP000295578">
    <property type="component" value="Unassembled WGS sequence"/>
</dbReference>
<sequence>AHQFNPDRPDHTHLAFGVGAHYCLGAPLARLETRIALSELFHRHPDLRLSVPADQLTQVPSLFTNCPRELPVSLS</sequence>
<dbReference type="InterPro" id="IPR036396">
    <property type="entry name" value="Cyt_P450_sf"/>
</dbReference>
<proteinExistence type="inferred from homology"/>
<keyword evidence="4" id="KW-1185">Reference proteome</keyword>
<dbReference type="GO" id="GO:0016705">
    <property type="term" value="F:oxidoreductase activity, acting on paired donors, with incorporation or reduction of molecular oxygen"/>
    <property type="evidence" value="ECO:0007669"/>
    <property type="project" value="InterPro"/>
</dbReference>
<accession>A0A4R4ZJU9</accession>
<dbReference type="RefSeq" id="WP_132206638.1">
    <property type="nucleotide sequence ID" value="NZ_SMKY01000627.1"/>
</dbReference>
<dbReference type="Pfam" id="PF00067">
    <property type="entry name" value="p450"/>
    <property type="match status" value="1"/>
</dbReference>
<dbReference type="Gene3D" id="1.10.630.10">
    <property type="entry name" value="Cytochrome P450"/>
    <property type="match status" value="1"/>
</dbReference>
<comment type="similarity">
    <text evidence="1 2">Belongs to the cytochrome P450 family.</text>
</comment>
<dbReference type="InterPro" id="IPR001128">
    <property type="entry name" value="Cyt_P450"/>
</dbReference>
<dbReference type="GO" id="GO:0004497">
    <property type="term" value="F:monooxygenase activity"/>
    <property type="evidence" value="ECO:0007669"/>
    <property type="project" value="UniProtKB-KW"/>
</dbReference>
<comment type="caution">
    <text evidence="3">The sequence shown here is derived from an EMBL/GenBank/DDBJ whole genome shotgun (WGS) entry which is preliminary data.</text>
</comment>
<dbReference type="EMBL" id="SMKY01000627">
    <property type="protein sequence ID" value="TDD58420.1"/>
    <property type="molecule type" value="Genomic_DNA"/>
</dbReference>
<keyword evidence="2" id="KW-0349">Heme</keyword>
<dbReference type="InterPro" id="IPR017972">
    <property type="entry name" value="Cyt_P450_CS"/>
</dbReference>